<name>A0A9Q4KS23_9EURY</name>
<evidence type="ECO:0000313" key="2">
    <source>
        <dbReference type="EMBL" id="MDE4907514.1"/>
    </source>
</evidence>
<feature type="transmembrane region" description="Helical" evidence="1">
    <location>
        <begin position="193"/>
        <end position="212"/>
    </location>
</feature>
<proteinExistence type="predicted"/>
<evidence type="ECO:0000313" key="3">
    <source>
        <dbReference type="Proteomes" id="UP001143747"/>
    </source>
</evidence>
<evidence type="ECO:0008006" key="4">
    <source>
        <dbReference type="Google" id="ProtNLM"/>
    </source>
</evidence>
<dbReference type="RefSeq" id="WP_274924164.1">
    <property type="nucleotide sequence ID" value="NZ_JAKELO010000002.1"/>
</dbReference>
<keyword evidence="1" id="KW-0472">Membrane</keyword>
<sequence length="213" mass="23142">MQDARLRIGATLLLSCAAFSSVFGAVLVALWWGIVARGERNLPGRHATAVIFGAIILVAGFTEMFGGDGISYGFRMTVVTLIAFWAFGRGREGDLMNTAVWAFGDRIGFDLGLTAEMAVSSLRRTEKDIRDIKNALKLKGSRGSVHDLIPLGLTLTIMQIYRAREQGITLATRGYRGGGTFTPSFLRSKTDNVAFFSSILIIMAVFVSFAGYL</sequence>
<organism evidence="2 3">
    <name type="scientific">Methanogenium marinum</name>
    <dbReference type="NCBI Taxonomy" id="348610"/>
    <lineage>
        <taxon>Archaea</taxon>
        <taxon>Methanobacteriati</taxon>
        <taxon>Methanobacteriota</taxon>
        <taxon>Stenosarchaea group</taxon>
        <taxon>Methanomicrobia</taxon>
        <taxon>Methanomicrobiales</taxon>
        <taxon>Methanomicrobiaceae</taxon>
        <taxon>Methanogenium</taxon>
    </lineage>
</organism>
<gene>
    <name evidence="2" type="ORF">L0665_02625</name>
</gene>
<dbReference type="Proteomes" id="UP001143747">
    <property type="component" value="Unassembled WGS sequence"/>
</dbReference>
<keyword evidence="3" id="KW-1185">Reference proteome</keyword>
<feature type="transmembrane region" description="Helical" evidence="1">
    <location>
        <begin position="47"/>
        <end position="66"/>
    </location>
</feature>
<comment type="caution">
    <text evidence="2">The sequence shown here is derived from an EMBL/GenBank/DDBJ whole genome shotgun (WGS) entry which is preliminary data.</text>
</comment>
<dbReference type="AlphaFoldDB" id="A0A9Q4KS23"/>
<feature type="transmembrane region" description="Helical" evidence="1">
    <location>
        <begin position="12"/>
        <end position="35"/>
    </location>
</feature>
<keyword evidence="1" id="KW-1133">Transmembrane helix</keyword>
<protein>
    <recommendedName>
        <fullName evidence="4">Cobalt transport protein</fullName>
    </recommendedName>
</protein>
<dbReference type="EMBL" id="JAKELO010000002">
    <property type="protein sequence ID" value="MDE4907514.1"/>
    <property type="molecule type" value="Genomic_DNA"/>
</dbReference>
<keyword evidence="1" id="KW-0812">Transmembrane</keyword>
<reference evidence="2" key="1">
    <citation type="submission" date="2022-01" db="EMBL/GenBank/DDBJ databases">
        <title>Draft genome of Methanogenium marinum DSM 15558.</title>
        <authorList>
            <person name="Chen S.-C."/>
            <person name="You Y.-T."/>
        </authorList>
    </citation>
    <scope>NUCLEOTIDE SEQUENCE</scope>
    <source>
        <strain evidence="2">DSM 15558</strain>
    </source>
</reference>
<evidence type="ECO:0000256" key="1">
    <source>
        <dbReference type="SAM" id="Phobius"/>
    </source>
</evidence>
<accession>A0A9Q4KS23</accession>